<evidence type="ECO:0008006" key="2">
    <source>
        <dbReference type="Google" id="ProtNLM"/>
    </source>
</evidence>
<dbReference type="AlphaFoldDB" id="A0A645I1L6"/>
<gene>
    <name evidence="1" type="ORF">SDC9_191881</name>
</gene>
<dbReference type="EMBL" id="VSSQ01103347">
    <property type="protein sequence ID" value="MPN44319.1"/>
    <property type="molecule type" value="Genomic_DNA"/>
</dbReference>
<evidence type="ECO:0000313" key="1">
    <source>
        <dbReference type="EMBL" id="MPN44319.1"/>
    </source>
</evidence>
<reference evidence="1" key="1">
    <citation type="submission" date="2019-08" db="EMBL/GenBank/DDBJ databases">
        <authorList>
            <person name="Kucharzyk K."/>
            <person name="Murdoch R.W."/>
            <person name="Higgins S."/>
            <person name="Loffler F."/>
        </authorList>
    </citation>
    <scope>NUCLEOTIDE SEQUENCE</scope>
</reference>
<protein>
    <recommendedName>
        <fullName evidence="2">VRR-NUC domain-containing protein</fullName>
    </recommendedName>
</protein>
<name>A0A645I1L6_9ZZZZ</name>
<proteinExistence type="predicted"/>
<comment type="caution">
    <text evidence="1">The sequence shown here is derived from an EMBL/GenBank/DDBJ whole genome shotgun (WGS) entry which is preliminary data.</text>
</comment>
<organism evidence="1">
    <name type="scientific">bioreactor metagenome</name>
    <dbReference type="NCBI Taxonomy" id="1076179"/>
    <lineage>
        <taxon>unclassified sequences</taxon>
        <taxon>metagenomes</taxon>
        <taxon>ecological metagenomes</taxon>
    </lineage>
</organism>
<sequence>MKAKINSRQKGARGERELARRFREQGYDCRRGQQYNGLEGEDVVGLPGVHVECKRVERLNLYDAIDQAKRDADQKLPAVFHRKNNCEWLVTMPLEQWFEIYREWEAGQEKDV</sequence>
<accession>A0A645I1L6</accession>